<dbReference type="PANTHER" id="PTHR45697">
    <property type="entry name" value="ADP-RIBOSYLATION FACTOR-LIKE PROTEIN 2-RELATED"/>
    <property type="match status" value="1"/>
</dbReference>
<accession>A0A0A1TVH1</accession>
<dbReference type="Gene3D" id="3.40.50.300">
    <property type="entry name" value="P-loop containing nucleotide triphosphate hydrolases"/>
    <property type="match status" value="1"/>
</dbReference>
<evidence type="ECO:0000313" key="4">
    <source>
        <dbReference type="Proteomes" id="UP000014680"/>
    </source>
</evidence>
<dbReference type="InterPro" id="IPR006689">
    <property type="entry name" value="Small_GTPase_ARF/SAR"/>
</dbReference>
<dbReference type="AlphaFoldDB" id="A0A0A1TVH1"/>
<reference evidence="3 4" key="1">
    <citation type="submission" date="2012-10" db="EMBL/GenBank/DDBJ databases">
        <authorList>
            <person name="Zafar N."/>
            <person name="Inman J."/>
            <person name="Hall N."/>
            <person name="Lorenzi H."/>
            <person name="Caler E."/>
        </authorList>
    </citation>
    <scope>NUCLEOTIDE SEQUENCE [LARGE SCALE GENOMIC DNA]</scope>
    <source>
        <strain evidence="3 4">IP1</strain>
    </source>
</reference>
<dbReference type="VEuPathDB" id="AmoebaDB:EIN_202660"/>
<evidence type="ECO:0000256" key="2">
    <source>
        <dbReference type="ARBA" id="ARBA00023134"/>
    </source>
</evidence>
<dbReference type="GO" id="GO:0003924">
    <property type="term" value="F:GTPase activity"/>
    <property type="evidence" value="ECO:0007669"/>
    <property type="project" value="InterPro"/>
</dbReference>
<evidence type="ECO:0000256" key="1">
    <source>
        <dbReference type="ARBA" id="ARBA00022741"/>
    </source>
</evidence>
<protein>
    <submittedName>
        <fullName evidence="3">ADP-ribosylation factor, arf, putative</fullName>
    </submittedName>
</protein>
<dbReference type="InterPro" id="IPR044612">
    <property type="entry name" value="ARL2/3"/>
</dbReference>
<dbReference type="SUPFAM" id="SSF52540">
    <property type="entry name" value="P-loop containing nucleoside triphosphate hydrolases"/>
    <property type="match status" value="1"/>
</dbReference>
<proteinExistence type="predicted"/>
<keyword evidence="1" id="KW-0547">Nucleotide-binding</keyword>
<dbReference type="Proteomes" id="UP000014680">
    <property type="component" value="Unassembled WGS sequence"/>
</dbReference>
<dbReference type="GO" id="GO:0005525">
    <property type="term" value="F:GTP binding"/>
    <property type="evidence" value="ECO:0007669"/>
    <property type="project" value="UniProtKB-KW"/>
</dbReference>
<dbReference type="InterPro" id="IPR027417">
    <property type="entry name" value="P-loop_NTPase"/>
</dbReference>
<dbReference type="RefSeq" id="XP_004183754.1">
    <property type="nucleotide sequence ID" value="XM_004183706.1"/>
</dbReference>
<evidence type="ECO:0000313" key="3">
    <source>
        <dbReference type="EMBL" id="ELP84408.1"/>
    </source>
</evidence>
<dbReference type="GeneID" id="14883383"/>
<keyword evidence="4" id="KW-1185">Reference proteome</keyword>
<dbReference type="KEGG" id="eiv:EIN_202660"/>
<gene>
    <name evidence="3" type="ORF">EIN_202660</name>
</gene>
<dbReference type="Pfam" id="PF00025">
    <property type="entry name" value="Arf"/>
    <property type="match status" value="1"/>
</dbReference>
<sequence length="110" mass="13087">MRPEPFITKNVVGCNVLMYVIDISDVYRPQEAKDEMFRFLQDSETRGIPLIIIFSKVDLPYNMTETELIKFFELDKIKERKWTFIMMSAYTEMGLLEGFKWVESKAKLIF</sequence>
<keyword evidence="2" id="KW-0342">GTP-binding</keyword>
<dbReference type="EMBL" id="KB207122">
    <property type="protein sequence ID" value="ELP84408.1"/>
    <property type="molecule type" value="Genomic_DNA"/>
</dbReference>
<organism evidence="3 4">
    <name type="scientific">Entamoeba invadens IP1</name>
    <dbReference type="NCBI Taxonomy" id="370355"/>
    <lineage>
        <taxon>Eukaryota</taxon>
        <taxon>Amoebozoa</taxon>
        <taxon>Evosea</taxon>
        <taxon>Archamoebae</taxon>
        <taxon>Mastigamoebida</taxon>
        <taxon>Entamoebidae</taxon>
        <taxon>Entamoeba</taxon>
    </lineage>
</organism>
<dbReference type="OrthoDB" id="2011769at2759"/>
<name>A0A0A1TVH1_ENTIV</name>